<evidence type="ECO:0000256" key="2">
    <source>
        <dbReference type="ARBA" id="ARBA00022801"/>
    </source>
</evidence>
<dbReference type="SUPFAM" id="SSF53933">
    <property type="entry name" value="Microbial ribonucleases"/>
    <property type="match status" value="1"/>
</dbReference>
<dbReference type="AlphaFoldDB" id="A0AB33JS21"/>
<feature type="chain" id="PRO_5044232718" evidence="3">
    <location>
        <begin position="31"/>
        <end position="131"/>
    </location>
</feature>
<reference evidence="4" key="1">
    <citation type="submission" date="2024-07" db="EMBL/GenBank/DDBJ databases">
        <title>Complete genome sequences of cellulolytic bacteria, Kitasatospora sp. CMC57 and Streptomyces sp. CMC78, isolated from Japanese agricultural soil.</title>
        <authorList>
            <person name="Hashimoto T."/>
            <person name="Ito M."/>
            <person name="Iwamoto M."/>
            <person name="Fukahori D."/>
            <person name="Shoda T."/>
            <person name="Sakoda M."/>
            <person name="Morohoshi T."/>
            <person name="Mitsuboshi M."/>
            <person name="Nishizawa T."/>
        </authorList>
    </citation>
    <scope>NUCLEOTIDE SEQUENCE</scope>
    <source>
        <strain evidence="4">CMC57</strain>
    </source>
</reference>
<proteinExistence type="predicted"/>
<dbReference type="GO" id="GO:0004521">
    <property type="term" value="F:RNA endonuclease activity"/>
    <property type="evidence" value="ECO:0007669"/>
    <property type="project" value="InterPro"/>
</dbReference>
<dbReference type="Gene3D" id="3.10.450.30">
    <property type="entry name" value="Microbial ribonucleases"/>
    <property type="match status" value="1"/>
</dbReference>
<evidence type="ECO:0000256" key="3">
    <source>
        <dbReference type="SAM" id="SignalP"/>
    </source>
</evidence>
<name>A0AB33JS21_9ACTN</name>
<dbReference type="EMBL" id="AP035881">
    <property type="protein sequence ID" value="BFP44810.1"/>
    <property type="molecule type" value="Genomic_DNA"/>
</dbReference>
<protein>
    <submittedName>
        <fullName evidence="4">Uncharacterized protein</fullName>
    </submittedName>
</protein>
<dbReference type="InterPro" id="IPR016191">
    <property type="entry name" value="Ribonuclease/ribotoxin"/>
</dbReference>
<evidence type="ECO:0000313" key="4">
    <source>
        <dbReference type="EMBL" id="BFP44810.1"/>
    </source>
</evidence>
<organism evidence="4">
    <name type="scientific">Kitasatospora sp. CMC57</name>
    <dbReference type="NCBI Taxonomy" id="3231513"/>
    <lineage>
        <taxon>Bacteria</taxon>
        <taxon>Bacillati</taxon>
        <taxon>Actinomycetota</taxon>
        <taxon>Actinomycetes</taxon>
        <taxon>Kitasatosporales</taxon>
        <taxon>Streptomycetaceae</taxon>
        <taxon>Kitasatospora</taxon>
    </lineage>
</organism>
<dbReference type="InterPro" id="IPR000026">
    <property type="entry name" value="N1-like"/>
</dbReference>
<evidence type="ECO:0000256" key="1">
    <source>
        <dbReference type="ARBA" id="ARBA00022722"/>
    </source>
</evidence>
<keyword evidence="2" id="KW-0378">Hydrolase</keyword>
<accession>A0AB33JS21</accession>
<dbReference type="GO" id="GO:0003723">
    <property type="term" value="F:RNA binding"/>
    <property type="evidence" value="ECO:0007669"/>
    <property type="project" value="InterPro"/>
</dbReference>
<feature type="signal peptide" evidence="3">
    <location>
        <begin position="1"/>
        <end position="30"/>
    </location>
</feature>
<dbReference type="GO" id="GO:0016787">
    <property type="term" value="F:hydrolase activity"/>
    <property type="evidence" value="ECO:0007669"/>
    <property type="project" value="UniProtKB-KW"/>
</dbReference>
<dbReference type="Pfam" id="PF00545">
    <property type="entry name" value="Ribonuclease"/>
    <property type="match status" value="1"/>
</dbReference>
<keyword evidence="1" id="KW-0540">Nuclease</keyword>
<sequence length="131" mass="14453">MRMTLRALKTRAVSVAVVGLVTLAPTAVFATDASADVSGSICLTALPSQGRDTVRLIDQGGPFPYRQDGVVFQNREGVLPDQDSGYYHEYTVKTPGSWTRGARRIITGKVFHEEYYTSDHYATFRQVDFGC</sequence>
<dbReference type="RefSeq" id="WP_407987379.1">
    <property type="nucleotide sequence ID" value="NZ_AP035881.2"/>
</dbReference>
<gene>
    <name evidence="4" type="ORF">KCMC57_11780</name>
</gene>
<keyword evidence="3" id="KW-0732">Signal</keyword>